<dbReference type="Proteomes" id="UP001501752">
    <property type="component" value="Unassembled WGS sequence"/>
</dbReference>
<organism evidence="2 3">
    <name type="scientific">Kitasatospora terrestris</name>
    <dbReference type="NCBI Taxonomy" id="258051"/>
    <lineage>
        <taxon>Bacteria</taxon>
        <taxon>Bacillati</taxon>
        <taxon>Actinomycetota</taxon>
        <taxon>Actinomycetes</taxon>
        <taxon>Kitasatosporales</taxon>
        <taxon>Streptomycetaceae</taxon>
        <taxon>Kitasatospora</taxon>
    </lineage>
</organism>
<reference evidence="3" key="1">
    <citation type="journal article" date="2019" name="Int. J. Syst. Evol. Microbiol.">
        <title>The Global Catalogue of Microorganisms (GCM) 10K type strain sequencing project: providing services to taxonomists for standard genome sequencing and annotation.</title>
        <authorList>
            <consortium name="The Broad Institute Genomics Platform"/>
            <consortium name="The Broad Institute Genome Sequencing Center for Infectious Disease"/>
            <person name="Wu L."/>
            <person name="Ma J."/>
        </authorList>
    </citation>
    <scope>NUCLEOTIDE SEQUENCE [LARGE SCALE GENOMIC DNA]</scope>
    <source>
        <strain evidence="3">JCM 13006</strain>
    </source>
</reference>
<sequence>MRKRSLTAAAVNLLLGVPAVVPLFLLWYFASNWPLAAVGWTEREPTENDGVLPWLLLAGPVVTLFALVWSLVNVHLWRRTALAARAYWPGSVLLTLAPTLALIVKGL</sequence>
<gene>
    <name evidence="2" type="ORF">GCM10023235_08970</name>
</gene>
<feature type="transmembrane region" description="Helical" evidence="1">
    <location>
        <begin position="12"/>
        <end position="31"/>
    </location>
</feature>
<proteinExistence type="predicted"/>
<evidence type="ECO:0000256" key="1">
    <source>
        <dbReference type="SAM" id="Phobius"/>
    </source>
</evidence>
<evidence type="ECO:0000313" key="2">
    <source>
        <dbReference type="EMBL" id="GAA4836288.1"/>
    </source>
</evidence>
<evidence type="ECO:0008006" key="4">
    <source>
        <dbReference type="Google" id="ProtNLM"/>
    </source>
</evidence>
<comment type="caution">
    <text evidence="2">The sequence shown here is derived from an EMBL/GenBank/DDBJ whole genome shotgun (WGS) entry which is preliminary data.</text>
</comment>
<dbReference type="EMBL" id="BAABIS010000001">
    <property type="protein sequence ID" value="GAA4836288.1"/>
    <property type="molecule type" value="Genomic_DNA"/>
</dbReference>
<accession>A0ABP9D9P6</accession>
<evidence type="ECO:0000313" key="3">
    <source>
        <dbReference type="Proteomes" id="UP001501752"/>
    </source>
</evidence>
<protein>
    <recommendedName>
        <fullName evidence="4">Integral membrane protein</fullName>
    </recommendedName>
</protein>
<keyword evidence="1" id="KW-0812">Transmembrane</keyword>
<feature type="transmembrane region" description="Helical" evidence="1">
    <location>
        <begin position="86"/>
        <end position="104"/>
    </location>
</feature>
<keyword evidence="1" id="KW-1133">Transmembrane helix</keyword>
<name>A0ABP9D9P6_9ACTN</name>
<keyword evidence="1" id="KW-0472">Membrane</keyword>
<keyword evidence="3" id="KW-1185">Reference proteome</keyword>
<feature type="transmembrane region" description="Helical" evidence="1">
    <location>
        <begin position="51"/>
        <end position="74"/>
    </location>
</feature>
<dbReference type="RefSeq" id="WP_345695435.1">
    <property type="nucleotide sequence ID" value="NZ_BAABIS010000001.1"/>
</dbReference>